<evidence type="ECO:0000259" key="11">
    <source>
        <dbReference type="Pfam" id="PF07715"/>
    </source>
</evidence>
<evidence type="ECO:0000256" key="9">
    <source>
        <dbReference type="RuleBase" id="RU003357"/>
    </source>
</evidence>
<dbReference type="Gene3D" id="2.40.170.20">
    <property type="entry name" value="TonB-dependent receptor, beta-barrel domain"/>
    <property type="match status" value="1"/>
</dbReference>
<evidence type="ECO:0000256" key="4">
    <source>
        <dbReference type="ARBA" id="ARBA00022692"/>
    </source>
</evidence>
<name>A0A5D4HBM6_9SPHI</name>
<dbReference type="InterPro" id="IPR000531">
    <property type="entry name" value="Beta-barrel_TonB"/>
</dbReference>
<keyword evidence="7 8" id="KW-0998">Cell outer membrane</keyword>
<keyword evidence="5 9" id="KW-0798">TonB box</keyword>
<evidence type="ECO:0000256" key="2">
    <source>
        <dbReference type="ARBA" id="ARBA00022448"/>
    </source>
</evidence>
<protein>
    <submittedName>
        <fullName evidence="12">SusC/RagA family TonB-linked outer membrane protein</fullName>
    </submittedName>
</protein>
<proteinExistence type="inferred from homology"/>
<evidence type="ECO:0000256" key="8">
    <source>
        <dbReference type="PROSITE-ProRule" id="PRU01360"/>
    </source>
</evidence>
<organism evidence="12 13">
    <name type="scientific">Sphingobacterium phlebotomi</name>
    <dbReference type="NCBI Taxonomy" id="2605433"/>
    <lineage>
        <taxon>Bacteria</taxon>
        <taxon>Pseudomonadati</taxon>
        <taxon>Bacteroidota</taxon>
        <taxon>Sphingobacteriia</taxon>
        <taxon>Sphingobacteriales</taxon>
        <taxon>Sphingobacteriaceae</taxon>
        <taxon>Sphingobacterium</taxon>
    </lineage>
</organism>
<evidence type="ECO:0000256" key="5">
    <source>
        <dbReference type="ARBA" id="ARBA00023077"/>
    </source>
</evidence>
<dbReference type="InterPro" id="IPR012910">
    <property type="entry name" value="Plug_dom"/>
</dbReference>
<accession>A0A5D4HBM6</accession>
<dbReference type="AlphaFoldDB" id="A0A5D4HBM6"/>
<dbReference type="NCBIfam" id="TIGR04057">
    <property type="entry name" value="SusC_RagA_signa"/>
    <property type="match status" value="1"/>
</dbReference>
<keyword evidence="6 8" id="KW-0472">Membrane</keyword>
<comment type="similarity">
    <text evidence="8 9">Belongs to the TonB-dependent receptor family.</text>
</comment>
<keyword evidence="3 8" id="KW-1134">Transmembrane beta strand</keyword>
<feature type="domain" description="TonB-dependent receptor-like beta-barrel" evidence="10">
    <location>
        <begin position="493"/>
        <end position="845"/>
    </location>
</feature>
<comment type="subcellular location">
    <subcellularLocation>
        <location evidence="1 8">Cell outer membrane</location>
        <topology evidence="1 8">Multi-pass membrane protein</topology>
    </subcellularLocation>
</comment>
<comment type="caution">
    <text evidence="12">The sequence shown here is derived from an EMBL/GenBank/DDBJ whole genome shotgun (WGS) entry which is preliminary data.</text>
</comment>
<feature type="domain" description="TonB-dependent receptor plug" evidence="11">
    <location>
        <begin position="130"/>
        <end position="234"/>
    </location>
</feature>
<dbReference type="InterPro" id="IPR037066">
    <property type="entry name" value="Plug_dom_sf"/>
</dbReference>
<evidence type="ECO:0000256" key="7">
    <source>
        <dbReference type="ARBA" id="ARBA00023237"/>
    </source>
</evidence>
<keyword evidence="4 8" id="KW-0812">Transmembrane</keyword>
<dbReference type="InterPro" id="IPR036942">
    <property type="entry name" value="Beta-barrel_TonB_sf"/>
</dbReference>
<dbReference type="InterPro" id="IPR039426">
    <property type="entry name" value="TonB-dep_rcpt-like"/>
</dbReference>
<dbReference type="Gene3D" id="2.170.130.10">
    <property type="entry name" value="TonB-dependent receptor, plug domain"/>
    <property type="match status" value="1"/>
</dbReference>
<dbReference type="InterPro" id="IPR023996">
    <property type="entry name" value="TonB-dep_OMP_SusC/RagA"/>
</dbReference>
<dbReference type="Pfam" id="PF07715">
    <property type="entry name" value="Plug"/>
    <property type="match status" value="1"/>
</dbReference>
<keyword evidence="13" id="KW-1185">Reference proteome</keyword>
<dbReference type="InterPro" id="IPR023997">
    <property type="entry name" value="TonB-dep_OMP_SusC/RagA_CS"/>
</dbReference>
<dbReference type="NCBIfam" id="TIGR04056">
    <property type="entry name" value="OMP_RagA_SusC"/>
    <property type="match status" value="1"/>
</dbReference>
<dbReference type="SUPFAM" id="SSF56935">
    <property type="entry name" value="Porins"/>
    <property type="match status" value="1"/>
</dbReference>
<reference evidence="12 13" key="1">
    <citation type="submission" date="2019-08" db="EMBL/GenBank/DDBJ databases">
        <title>Phlebobacter frassis gen. nov. sp. nov., a new member of family Sphingobacteriaceae isolated from sand fly rearing media.</title>
        <authorList>
            <person name="Kakumanu M.L."/>
            <person name="Marayati B.F."/>
            <person name="Wada-Katsumata A."/>
            <person name="Wasserberg G."/>
            <person name="Schal C."/>
            <person name="Apperson C.S."/>
            <person name="Ponnusamy L."/>
        </authorList>
    </citation>
    <scope>NUCLEOTIDE SEQUENCE [LARGE SCALE GENOMIC DNA]</scope>
    <source>
        <strain evidence="12 13">SSI9</strain>
    </source>
</reference>
<evidence type="ECO:0000256" key="3">
    <source>
        <dbReference type="ARBA" id="ARBA00022452"/>
    </source>
</evidence>
<evidence type="ECO:0000256" key="1">
    <source>
        <dbReference type="ARBA" id="ARBA00004571"/>
    </source>
</evidence>
<keyword evidence="2 8" id="KW-0813">Transport</keyword>
<evidence type="ECO:0000313" key="12">
    <source>
        <dbReference type="EMBL" id="TYR36915.1"/>
    </source>
</evidence>
<dbReference type="EMBL" id="VTAV01000003">
    <property type="protein sequence ID" value="TYR36915.1"/>
    <property type="molecule type" value="Genomic_DNA"/>
</dbReference>
<sequence>MGTSKEFFHHINQEMNRKQIVIWIWLVLCTGHIVRAQSVVRVTNSETREPIENVSIHFMEDNVRGRTDKTGAFYVTADIKSNRARFSHIGYRDTVMLLDLESPSIMIELQPAERYIEQVYVSTGYQTLPKERATGSFSIVDSEKLEQQVGMNILDRLPAVANGVSVDRGTGPEGKLMVRGLSTIRGERAPLIVVDNFPYEGDIENINPQDVKDIVVLKDAAASSIWGARAGNGVIVITTKKGTFEKPISINASVGTRIGSKPDLRYIPQMNSASFIGVEEMLFGNGHYQSRIDGVAKSGLSPVVELLIKRENGEIDERRYQEEIQRYGEKDIRNDFDRYVYNPSFETQMQAGLTGGSGKHAWRGTLGYDRTNSTLSSKNDRLSMRLSNTIKLLPSVELQADIQYTRRNSTSGRQGYGDVLFAGYDLYPYASLRDGNGRNLDIEQRRGQYMDEVEQLGLLPWRYYPLEDYKNRVTTTSTNDILLHTGIDWKIWRGLNLGLKYQYESQSGDGRLHNTMDSYFTRDLINKYTSLENGNPVRHIPLGGILDLSHTRLNSHSLRAQLGYNENWGDSEINMLGGFEARDANTRNNYYRTYGYHDEILSFSPVDYRVQYEDFVTGQWMFIPQAQGFADRTARYVSAYVNGSFEYRKKYILSASARRDASNLFGVSVNSKWNMLWSVGGSWEMSRESFFPSGYLDYVRLRATYGHSGNIDPAMSAVTTIRYMGTSLTVPGAAIARPNNYANPELKWETVAMTNVGLDFASKDKRLSGSLEYYRKNAFDLFGLEQMDITAGVSETLVKNVAKMTAKGVDLHLNGTAIETGLFRWRAELNINYNRDEVQDYYLANRNANVFVGASTISGVEGDPVYSMYSYQWAGLDPETGDPQGWLDGEISKDYTRLVGSGTQLENLRSHGAVLPTSFGSIGNTFDIGQFSLSVRLTYNMGYYFRRSTIDYGALFTRYTGHSDFENRWRTPGDEKTTNIPSMIYPNPSTNRDSFFRGSEVTVEKGDHIRFNYVYFAYRPKIQNRKGSSRVTNLEFYTNVSDLGLLWRANKKNLDPDVGRSLYGTPRPTIYTVGARITLN</sequence>
<dbReference type="Pfam" id="PF00593">
    <property type="entry name" value="TonB_dep_Rec_b-barrel"/>
    <property type="match status" value="1"/>
</dbReference>
<dbReference type="PROSITE" id="PS52016">
    <property type="entry name" value="TONB_DEPENDENT_REC_3"/>
    <property type="match status" value="1"/>
</dbReference>
<gene>
    <name evidence="12" type="ORF">FXV77_06975</name>
</gene>
<evidence type="ECO:0000259" key="10">
    <source>
        <dbReference type="Pfam" id="PF00593"/>
    </source>
</evidence>
<evidence type="ECO:0000256" key="6">
    <source>
        <dbReference type="ARBA" id="ARBA00023136"/>
    </source>
</evidence>
<dbReference type="GO" id="GO:0009279">
    <property type="term" value="C:cell outer membrane"/>
    <property type="evidence" value="ECO:0007669"/>
    <property type="project" value="UniProtKB-SubCell"/>
</dbReference>
<dbReference type="Proteomes" id="UP000322362">
    <property type="component" value="Unassembled WGS sequence"/>
</dbReference>
<evidence type="ECO:0000313" key="13">
    <source>
        <dbReference type="Proteomes" id="UP000322362"/>
    </source>
</evidence>